<organism evidence="9 10">
    <name type="scientific">Mogibacterium diversum</name>
    <dbReference type="NCBI Taxonomy" id="114527"/>
    <lineage>
        <taxon>Bacteria</taxon>
        <taxon>Bacillati</taxon>
        <taxon>Bacillota</taxon>
        <taxon>Clostridia</taxon>
        <taxon>Peptostreptococcales</taxon>
        <taxon>Anaerovoracaceae</taxon>
        <taxon>Mogibacterium</taxon>
    </lineage>
</organism>
<evidence type="ECO:0000256" key="5">
    <source>
        <dbReference type="ARBA" id="ARBA00022692"/>
    </source>
</evidence>
<dbReference type="PANTHER" id="PTHR34584:SF1">
    <property type="entry name" value="NA(+)_H(+) ANTIPORTER SUBUNIT E1"/>
    <property type="match status" value="1"/>
</dbReference>
<name>A0A2S0L3S1_9FIRM</name>
<keyword evidence="7 8" id="KW-0472">Membrane</keyword>
<sequence>MYTKINVINSINFIYERLKAKMREFFRDRHLASNPYLNFIEVYGLLLLLWIVMSGIFTVKFIIYGCVSSFLISCFVVGSLRIGGLKSNRTYFILHANYPKLLIYFLWLMKEVVKSAIDVSKIVLSSKMKIEPLVVWFKADYDNPAARAILANSITLTPGTVTIDIYDSGVFSVHALNSEFADGLLDGSMQMRVAKLYGETIDYKVVDVVTDYDFTEKEVVELTSKRFKRRRKKSNA</sequence>
<dbReference type="EMBL" id="CP027228">
    <property type="protein sequence ID" value="AVM47952.1"/>
    <property type="molecule type" value="Genomic_DNA"/>
</dbReference>
<gene>
    <name evidence="9" type="ORF">C5Q96_03500</name>
</gene>
<dbReference type="Pfam" id="PF01899">
    <property type="entry name" value="MNHE"/>
    <property type="match status" value="1"/>
</dbReference>
<evidence type="ECO:0000256" key="7">
    <source>
        <dbReference type="ARBA" id="ARBA00023136"/>
    </source>
</evidence>
<dbReference type="RefSeq" id="WP_106057031.1">
    <property type="nucleotide sequence ID" value="NZ_CP027228.1"/>
</dbReference>
<evidence type="ECO:0000256" key="6">
    <source>
        <dbReference type="ARBA" id="ARBA00022989"/>
    </source>
</evidence>
<dbReference type="GeneID" id="78391322"/>
<comment type="subcellular location">
    <subcellularLocation>
        <location evidence="1">Cell membrane</location>
        <topology evidence="1">Multi-pass membrane protein</topology>
    </subcellularLocation>
</comment>
<feature type="transmembrane region" description="Helical" evidence="8">
    <location>
        <begin position="62"/>
        <end position="80"/>
    </location>
</feature>
<evidence type="ECO:0000256" key="1">
    <source>
        <dbReference type="ARBA" id="ARBA00004651"/>
    </source>
</evidence>
<comment type="similarity">
    <text evidence="2">Belongs to the CPA3 antiporters (TC 2.A.63) subunit E family.</text>
</comment>
<reference evidence="10" key="1">
    <citation type="submission" date="2018-02" db="EMBL/GenBank/DDBJ databases">
        <authorList>
            <person name="Holder M.E."/>
            <person name="Ajami N.J."/>
            <person name="Petrosino J.F."/>
        </authorList>
    </citation>
    <scope>NUCLEOTIDE SEQUENCE [LARGE SCALE GENOMIC DNA]</scope>
    <source>
        <strain evidence="10">CCUG 47132</strain>
    </source>
</reference>
<dbReference type="PANTHER" id="PTHR34584">
    <property type="entry name" value="NA(+)/H(+) ANTIPORTER SUBUNIT E1"/>
    <property type="match status" value="1"/>
</dbReference>
<evidence type="ECO:0000313" key="10">
    <source>
        <dbReference type="Proteomes" id="UP000237883"/>
    </source>
</evidence>
<keyword evidence="5 8" id="KW-0812">Transmembrane</keyword>
<keyword evidence="3" id="KW-0813">Transport</keyword>
<protein>
    <recommendedName>
        <fullName evidence="11">Sodium:proton antiporter</fullName>
    </recommendedName>
</protein>
<evidence type="ECO:0000256" key="3">
    <source>
        <dbReference type="ARBA" id="ARBA00022449"/>
    </source>
</evidence>
<evidence type="ECO:0000256" key="4">
    <source>
        <dbReference type="ARBA" id="ARBA00022475"/>
    </source>
</evidence>
<keyword evidence="10" id="KW-1185">Reference proteome</keyword>
<evidence type="ECO:0000256" key="2">
    <source>
        <dbReference type="ARBA" id="ARBA00006228"/>
    </source>
</evidence>
<dbReference type="KEGG" id="mdv:C5Q96_03500"/>
<dbReference type="GO" id="GO:0008324">
    <property type="term" value="F:monoatomic cation transmembrane transporter activity"/>
    <property type="evidence" value="ECO:0007669"/>
    <property type="project" value="InterPro"/>
</dbReference>
<dbReference type="AlphaFoldDB" id="A0A2S0L3S1"/>
<keyword evidence="4" id="KW-1003">Cell membrane</keyword>
<evidence type="ECO:0000313" key="9">
    <source>
        <dbReference type="EMBL" id="AVM47952.1"/>
    </source>
</evidence>
<keyword evidence="3" id="KW-0050">Antiport</keyword>
<evidence type="ECO:0008006" key="11">
    <source>
        <dbReference type="Google" id="ProtNLM"/>
    </source>
</evidence>
<evidence type="ECO:0000256" key="8">
    <source>
        <dbReference type="SAM" id="Phobius"/>
    </source>
</evidence>
<keyword evidence="6 8" id="KW-1133">Transmembrane helix</keyword>
<proteinExistence type="inferred from homology"/>
<dbReference type="Proteomes" id="UP000237883">
    <property type="component" value="Chromosome"/>
</dbReference>
<dbReference type="GO" id="GO:0005886">
    <property type="term" value="C:plasma membrane"/>
    <property type="evidence" value="ECO:0007669"/>
    <property type="project" value="UniProtKB-SubCell"/>
</dbReference>
<feature type="transmembrane region" description="Helical" evidence="8">
    <location>
        <begin position="36"/>
        <end position="56"/>
    </location>
</feature>
<dbReference type="InterPro" id="IPR002758">
    <property type="entry name" value="Cation_antiport_E"/>
</dbReference>
<dbReference type="GO" id="GO:0015297">
    <property type="term" value="F:antiporter activity"/>
    <property type="evidence" value="ECO:0007669"/>
    <property type="project" value="UniProtKB-KW"/>
</dbReference>
<accession>A0A2S0L3S1</accession>